<keyword evidence="1" id="KW-0812">Transmembrane</keyword>
<dbReference type="AlphaFoldDB" id="A0A9R1UH09"/>
<name>A0A9R1UH09_LACSA</name>
<accession>A0A9R1UH09</accession>
<reference evidence="2 3" key="1">
    <citation type="journal article" date="2017" name="Nat. Commun.">
        <title>Genome assembly with in vitro proximity ligation data and whole-genome triplication in lettuce.</title>
        <authorList>
            <person name="Reyes-Chin-Wo S."/>
            <person name="Wang Z."/>
            <person name="Yang X."/>
            <person name="Kozik A."/>
            <person name="Arikit S."/>
            <person name="Song C."/>
            <person name="Xia L."/>
            <person name="Froenicke L."/>
            <person name="Lavelle D.O."/>
            <person name="Truco M.J."/>
            <person name="Xia R."/>
            <person name="Zhu S."/>
            <person name="Xu C."/>
            <person name="Xu H."/>
            <person name="Xu X."/>
            <person name="Cox K."/>
            <person name="Korf I."/>
            <person name="Meyers B.C."/>
            <person name="Michelmore R.W."/>
        </authorList>
    </citation>
    <scope>NUCLEOTIDE SEQUENCE [LARGE SCALE GENOMIC DNA]</scope>
    <source>
        <strain evidence="3">cv. Salinas</strain>
        <tissue evidence="2">Seedlings</tissue>
    </source>
</reference>
<keyword evidence="1" id="KW-0472">Membrane</keyword>
<evidence type="ECO:0000256" key="1">
    <source>
        <dbReference type="SAM" id="Phobius"/>
    </source>
</evidence>
<sequence>MSIGNTLLHFSLATTLSQQQDAGIHDVLKNVRHYNCLFAGGACIFILQDAGIHDVLKNVRHYNCLFAGGACIFILVLSFEGIVESYFLFAPVSWCSLYT</sequence>
<protein>
    <submittedName>
        <fullName evidence="2">Uncharacterized protein</fullName>
    </submittedName>
</protein>
<gene>
    <name evidence="2" type="ORF">LSAT_V11C900484640</name>
</gene>
<dbReference type="EMBL" id="NBSK02000009">
    <property type="protein sequence ID" value="KAJ0187021.1"/>
    <property type="molecule type" value="Genomic_DNA"/>
</dbReference>
<proteinExistence type="predicted"/>
<evidence type="ECO:0000313" key="2">
    <source>
        <dbReference type="EMBL" id="KAJ0187021.1"/>
    </source>
</evidence>
<dbReference type="Proteomes" id="UP000235145">
    <property type="component" value="Unassembled WGS sequence"/>
</dbReference>
<comment type="caution">
    <text evidence="2">The sequence shown here is derived from an EMBL/GenBank/DDBJ whole genome shotgun (WGS) entry which is preliminary data.</text>
</comment>
<keyword evidence="3" id="KW-1185">Reference proteome</keyword>
<evidence type="ECO:0000313" key="3">
    <source>
        <dbReference type="Proteomes" id="UP000235145"/>
    </source>
</evidence>
<keyword evidence="1" id="KW-1133">Transmembrane helix</keyword>
<feature type="transmembrane region" description="Helical" evidence="1">
    <location>
        <begin position="64"/>
        <end position="89"/>
    </location>
</feature>
<organism evidence="2 3">
    <name type="scientific">Lactuca sativa</name>
    <name type="common">Garden lettuce</name>
    <dbReference type="NCBI Taxonomy" id="4236"/>
    <lineage>
        <taxon>Eukaryota</taxon>
        <taxon>Viridiplantae</taxon>
        <taxon>Streptophyta</taxon>
        <taxon>Embryophyta</taxon>
        <taxon>Tracheophyta</taxon>
        <taxon>Spermatophyta</taxon>
        <taxon>Magnoliopsida</taxon>
        <taxon>eudicotyledons</taxon>
        <taxon>Gunneridae</taxon>
        <taxon>Pentapetalae</taxon>
        <taxon>asterids</taxon>
        <taxon>campanulids</taxon>
        <taxon>Asterales</taxon>
        <taxon>Asteraceae</taxon>
        <taxon>Cichorioideae</taxon>
        <taxon>Cichorieae</taxon>
        <taxon>Lactucinae</taxon>
        <taxon>Lactuca</taxon>
    </lineage>
</organism>